<name>A0ABN8VC61_STRGL</name>
<protein>
    <submittedName>
        <fullName evidence="1">Uncharacterized protein</fullName>
    </submittedName>
</protein>
<evidence type="ECO:0000313" key="2">
    <source>
        <dbReference type="Proteomes" id="UP001154015"/>
    </source>
</evidence>
<keyword evidence="2" id="KW-1185">Reference proteome</keyword>
<dbReference type="EMBL" id="CAKXYP010000020">
    <property type="protein sequence ID" value="CAH9418818.1"/>
    <property type="molecule type" value="Genomic_DNA"/>
</dbReference>
<dbReference type="Proteomes" id="UP001154015">
    <property type="component" value="Unassembled WGS sequence"/>
</dbReference>
<comment type="caution">
    <text evidence="1">The sequence shown here is derived from an EMBL/GenBank/DDBJ whole genome shotgun (WGS) entry which is preliminary data.</text>
</comment>
<sequence>MRRGPRRTLGVVPCRVGHPAVVGPGGAGPLPSLERSCR</sequence>
<proteinExistence type="predicted"/>
<reference evidence="1" key="1">
    <citation type="submission" date="2022-03" db="EMBL/GenBank/DDBJ databases">
        <authorList>
            <person name="Leyn A S."/>
        </authorList>
    </citation>
    <scope>NUCLEOTIDE SEQUENCE</scope>
    <source>
        <strain evidence="1">Streptomyces globisporus 4-3</strain>
    </source>
</reference>
<accession>A0ABN8VC61</accession>
<gene>
    <name evidence="1" type="ORF">SGL43_05870</name>
</gene>
<organism evidence="1 2">
    <name type="scientific">Streptomyces globisporus</name>
    <dbReference type="NCBI Taxonomy" id="1908"/>
    <lineage>
        <taxon>Bacteria</taxon>
        <taxon>Bacillati</taxon>
        <taxon>Actinomycetota</taxon>
        <taxon>Actinomycetes</taxon>
        <taxon>Kitasatosporales</taxon>
        <taxon>Streptomycetaceae</taxon>
        <taxon>Streptomyces</taxon>
    </lineage>
</organism>
<evidence type="ECO:0000313" key="1">
    <source>
        <dbReference type="EMBL" id="CAH9418818.1"/>
    </source>
</evidence>